<dbReference type="Gene3D" id="3.90.870.20">
    <property type="entry name" value="Carbamoyltransferase, C-terminal domain"/>
    <property type="match status" value="1"/>
</dbReference>
<name>A0A5B2XS60_9PSEU</name>
<dbReference type="EMBL" id="VUOB01000005">
    <property type="protein sequence ID" value="KAA2265800.1"/>
    <property type="molecule type" value="Genomic_DNA"/>
</dbReference>
<dbReference type="Proteomes" id="UP000323454">
    <property type="component" value="Unassembled WGS sequence"/>
</dbReference>
<proteinExistence type="inferred from homology"/>
<dbReference type="PANTHER" id="PTHR34847:SF1">
    <property type="entry name" value="NODULATION PROTEIN U"/>
    <property type="match status" value="1"/>
</dbReference>
<dbReference type="InterPro" id="IPR043129">
    <property type="entry name" value="ATPase_NBD"/>
</dbReference>
<dbReference type="Gene3D" id="3.30.420.40">
    <property type="match status" value="2"/>
</dbReference>
<dbReference type="InterPro" id="IPR051338">
    <property type="entry name" value="NodU/CmcH_Carbamoyltrnsfr"/>
</dbReference>
<evidence type="ECO:0008006" key="6">
    <source>
        <dbReference type="Google" id="ProtNLM"/>
    </source>
</evidence>
<evidence type="ECO:0000313" key="5">
    <source>
        <dbReference type="Proteomes" id="UP000323454"/>
    </source>
</evidence>
<evidence type="ECO:0000313" key="4">
    <source>
        <dbReference type="EMBL" id="KAA2265800.1"/>
    </source>
</evidence>
<dbReference type="InterPro" id="IPR038152">
    <property type="entry name" value="Carbam_trans_C_sf"/>
</dbReference>
<dbReference type="OrthoDB" id="9780777at2"/>
<dbReference type="Pfam" id="PF02543">
    <property type="entry name" value="Carbam_trans_N"/>
    <property type="match status" value="1"/>
</dbReference>
<gene>
    <name evidence="4" type="ORF">F0L68_04380</name>
</gene>
<reference evidence="4 5" key="1">
    <citation type="submission" date="2019-09" db="EMBL/GenBank/DDBJ databases">
        <title>Goodfellowia gen. nov., a new genus of the Pseudonocardineae related to Actinoalloteichus, containing Goodfellowia coeruleoviolacea gen. nov., comb. nov. gen. nov., comb. nov.</title>
        <authorList>
            <person name="Labeda D."/>
        </authorList>
    </citation>
    <scope>NUCLEOTIDE SEQUENCE [LARGE SCALE GENOMIC DNA]</scope>
    <source>
        <strain evidence="4 5">AN110305</strain>
    </source>
</reference>
<dbReference type="AlphaFoldDB" id="A0A5B2XS60"/>
<sequence length="563" mass="59408">MTATRTANRAAQYRTPRGRAHDGRVITLGLNGFAGADHDAAAALVIDGRVVAAVEEERLNRRRHAPGDEPALAVPEVLRIAGVKTGDIDAVCHGWRPQALGLGLTERHTGEAIRDALASVDVAIPKATPVTFVDHHLAHFWSGVPFIAPGLARDEVDGLVIDGAGESTSGAYFRLRHGSVEKVWNLGLAGSLGLLYEAATSAIGFRRGDEGKTMGLASYGREQAMDRLPALPDDRFAGLIPVLGDRDEIRRQHRAGVLRMRALVPAGASFNRRADLALGVQSQVEAQIMGYLGEQTEVPAAFVLAGGVALNCSINATVARWCAGRGAALTIPPPANDGGIAIGAAVAASADPASCVAESAFLGRGFTPEEIRSRLAALGATPLDHSPGELADRLVDRDQICGWFEGRAEIGPRALGKRAVLARADSTRTRDRLNVLKGRESWRPLAPSVLPEEFEASFLGTPSPHMLINCAVATSALRPLAGVVHVDNTARPQVLGADLAEGPYVALLRELRQRTGHAVVTCTSFNPAGQPIVYSPEDAYRAAVAMGLDLLAGDGWCVSVPRP</sequence>
<dbReference type="Pfam" id="PF16861">
    <property type="entry name" value="Carbam_trans_C"/>
    <property type="match status" value="1"/>
</dbReference>
<protein>
    <recommendedName>
        <fullName evidence="6">Carbamoyltransferase</fullName>
    </recommendedName>
</protein>
<organism evidence="4 5">
    <name type="scientific">Solihabitans fulvus</name>
    <dbReference type="NCBI Taxonomy" id="1892852"/>
    <lineage>
        <taxon>Bacteria</taxon>
        <taxon>Bacillati</taxon>
        <taxon>Actinomycetota</taxon>
        <taxon>Actinomycetes</taxon>
        <taxon>Pseudonocardiales</taxon>
        <taxon>Pseudonocardiaceae</taxon>
        <taxon>Solihabitans</taxon>
    </lineage>
</organism>
<dbReference type="GO" id="GO:0003824">
    <property type="term" value="F:catalytic activity"/>
    <property type="evidence" value="ECO:0007669"/>
    <property type="project" value="InterPro"/>
</dbReference>
<dbReference type="SUPFAM" id="SSF53067">
    <property type="entry name" value="Actin-like ATPase domain"/>
    <property type="match status" value="1"/>
</dbReference>
<evidence type="ECO:0000259" key="2">
    <source>
        <dbReference type="Pfam" id="PF02543"/>
    </source>
</evidence>
<comment type="caution">
    <text evidence="4">The sequence shown here is derived from an EMBL/GenBank/DDBJ whole genome shotgun (WGS) entry which is preliminary data.</text>
</comment>
<comment type="similarity">
    <text evidence="1">Belongs to the NodU/CmcH family.</text>
</comment>
<dbReference type="InterPro" id="IPR003696">
    <property type="entry name" value="Carbtransf_dom"/>
</dbReference>
<dbReference type="PANTHER" id="PTHR34847">
    <property type="entry name" value="NODULATION PROTEIN U"/>
    <property type="match status" value="1"/>
</dbReference>
<feature type="domain" description="Carbamoyltransferase" evidence="2">
    <location>
        <begin position="125"/>
        <end position="346"/>
    </location>
</feature>
<keyword evidence="5" id="KW-1185">Reference proteome</keyword>
<evidence type="ECO:0000259" key="3">
    <source>
        <dbReference type="Pfam" id="PF16861"/>
    </source>
</evidence>
<reference evidence="4 5" key="2">
    <citation type="submission" date="2019-09" db="EMBL/GenBank/DDBJ databases">
        <authorList>
            <person name="Jin C."/>
        </authorList>
    </citation>
    <scope>NUCLEOTIDE SEQUENCE [LARGE SCALE GENOMIC DNA]</scope>
    <source>
        <strain evidence="4 5">AN110305</strain>
    </source>
</reference>
<dbReference type="InterPro" id="IPR031730">
    <property type="entry name" value="Carbam_trans_C"/>
</dbReference>
<feature type="domain" description="Carbamoyltransferase C-terminal" evidence="3">
    <location>
        <begin position="394"/>
        <end position="557"/>
    </location>
</feature>
<evidence type="ECO:0000256" key="1">
    <source>
        <dbReference type="ARBA" id="ARBA00006129"/>
    </source>
</evidence>
<accession>A0A5B2XS60</accession>